<dbReference type="SMART" id="SM01043">
    <property type="entry name" value="BTAD"/>
    <property type="match status" value="1"/>
</dbReference>
<dbReference type="PROSITE" id="PS51755">
    <property type="entry name" value="OMPR_PHOB"/>
    <property type="match status" value="1"/>
</dbReference>
<keyword evidence="2 3" id="KW-0238">DNA-binding</keyword>
<dbReference type="SUPFAM" id="SSF46894">
    <property type="entry name" value="C-terminal effector domain of the bipartite response regulators"/>
    <property type="match status" value="1"/>
</dbReference>
<dbReference type="InterPro" id="IPR041664">
    <property type="entry name" value="AAA_16"/>
</dbReference>
<organism evidence="5 6">
    <name type="scientific">Gordonia soli NBRC 108243</name>
    <dbReference type="NCBI Taxonomy" id="1223545"/>
    <lineage>
        <taxon>Bacteria</taxon>
        <taxon>Bacillati</taxon>
        <taxon>Actinomycetota</taxon>
        <taxon>Actinomycetes</taxon>
        <taxon>Mycobacteriales</taxon>
        <taxon>Gordoniaceae</taxon>
        <taxon>Gordonia</taxon>
    </lineage>
</organism>
<dbReference type="eggNOG" id="COG3903">
    <property type="taxonomic scope" value="Bacteria"/>
</dbReference>
<comment type="caution">
    <text evidence="5">The sequence shown here is derived from an EMBL/GenBank/DDBJ whole genome shotgun (WGS) entry which is preliminary data.</text>
</comment>
<dbReference type="Gene3D" id="1.25.40.10">
    <property type="entry name" value="Tetratricopeptide repeat domain"/>
    <property type="match status" value="1"/>
</dbReference>
<dbReference type="eggNOG" id="COG3629">
    <property type="taxonomic scope" value="Bacteria"/>
</dbReference>
<reference evidence="5 6" key="1">
    <citation type="submission" date="2013-01" db="EMBL/GenBank/DDBJ databases">
        <title>Whole genome shotgun sequence of Gordonia soli NBRC 108243.</title>
        <authorList>
            <person name="Isaki-Nakamura S."/>
            <person name="Hosoyama A."/>
            <person name="Tsuchikane K."/>
            <person name="Ando Y."/>
            <person name="Baba S."/>
            <person name="Ohji S."/>
            <person name="Hamada M."/>
            <person name="Tamura T."/>
            <person name="Yamazoe A."/>
            <person name="Yamazaki S."/>
            <person name="Fujita N."/>
        </authorList>
    </citation>
    <scope>NUCLEOTIDE SEQUENCE [LARGE SCALE GENOMIC DNA]</scope>
    <source>
        <strain evidence="5 6">NBRC 108243</strain>
    </source>
</reference>
<dbReference type="SUPFAM" id="SSF52540">
    <property type="entry name" value="P-loop containing nucleoside triphosphate hydrolases"/>
    <property type="match status" value="1"/>
</dbReference>
<keyword evidence="6" id="KW-1185">Reference proteome</keyword>
<evidence type="ECO:0000313" key="5">
    <source>
        <dbReference type="EMBL" id="GAC70448.1"/>
    </source>
</evidence>
<dbReference type="GO" id="GO:0000160">
    <property type="term" value="P:phosphorelay signal transduction system"/>
    <property type="evidence" value="ECO:0007669"/>
    <property type="project" value="InterPro"/>
</dbReference>
<dbReference type="InterPro" id="IPR011990">
    <property type="entry name" value="TPR-like_helical_dom_sf"/>
</dbReference>
<dbReference type="InterPro" id="IPR036388">
    <property type="entry name" value="WH-like_DNA-bd_sf"/>
</dbReference>
<comment type="similarity">
    <text evidence="1">Belongs to the AfsR/DnrI/RedD regulatory family.</text>
</comment>
<dbReference type="CDD" id="cd15831">
    <property type="entry name" value="BTAD"/>
    <property type="match status" value="1"/>
</dbReference>
<evidence type="ECO:0000256" key="3">
    <source>
        <dbReference type="PROSITE-ProRule" id="PRU01091"/>
    </source>
</evidence>
<dbReference type="SUPFAM" id="SSF48452">
    <property type="entry name" value="TPR-like"/>
    <property type="match status" value="2"/>
</dbReference>
<dbReference type="InterPro" id="IPR005158">
    <property type="entry name" value="BTAD"/>
</dbReference>
<dbReference type="Pfam" id="PF13191">
    <property type="entry name" value="AAA_16"/>
    <property type="match status" value="1"/>
</dbReference>
<dbReference type="PANTHER" id="PTHR47691:SF3">
    <property type="entry name" value="HTH-TYPE TRANSCRIPTIONAL REGULATOR RV0890C-RELATED"/>
    <property type="match status" value="1"/>
</dbReference>
<accession>M0QPG5</accession>
<evidence type="ECO:0000313" key="6">
    <source>
        <dbReference type="Proteomes" id="UP000011666"/>
    </source>
</evidence>
<dbReference type="Pfam" id="PF00486">
    <property type="entry name" value="Trans_reg_C"/>
    <property type="match status" value="1"/>
</dbReference>
<dbReference type="PRINTS" id="PR00364">
    <property type="entry name" value="DISEASERSIST"/>
</dbReference>
<dbReference type="InterPro" id="IPR027417">
    <property type="entry name" value="P-loop_NTPase"/>
</dbReference>
<dbReference type="STRING" id="1223545.GS4_35_00240"/>
<dbReference type="Proteomes" id="UP000011666">
    <property type="component" value="Unassembled WGS sequence"/>
</dbReference>
<evidence type="ECO:0000256" key="1">
    <source>
        <dbReference type="ARBA" id="ARBA00005820"/>
    </source>
</evidence>
<name>M0QPG5_9ACTN</name>
<dbReference type="PANTHER" id="PTHR47691">
    <property type="entry name" value="REGULATOR-RELATED"/>
    <property type="match status" value="1"/>
</dbReference>
<evidence type="ECO:0000259" key="4">
    <source>
        <dbReference type="PROSITE" id="PS51755"/>
    </source>
</evidence>
<dbReference type="Gene3D" id="1.10.10.10">
    <property type="entry name" value="Winged helix-like DNA-binding domain superfamily/Winged helix DNA-binding domain"/>
    <property type="match status" value="1"/>
</dbReference>
<protein>
    <submittedName>
        <fullName evidence="5">Putative AfsR family transcriptional regulator</fullName>
    </submittedName>
</protein>
<gene>
    <name evidence="5" type="ORF">GS4_35_00240</name>
</gene>
<dbReference type="InterPro" id="IPR001867">
    <property type="entry name" value="OmpR/PhoB-type_DNA-bd"/>
</dbReference>
<evidence type="ECO:0000256" key="2">
    <source>
        <dbReference type="ARBA" id="ARBA00023125"/>
    </source>
</evidence>
<dbReference type="InterPro" id="IPR016032">
    <property type="entry name" value="Sig_transdc_resp-reg_C-effctor"/>
</dbReference>
<dbReference type="GO" id="GO:0043531">
    <property type="term" value="F:ADP binding"/>
    <property type="evidence" value="ECO:0007669"/>
    <property type="project" value="InterPro"/>
</dbReference>
<feature type="DNA-binding region" description="OmpR/PhoB-type" evidence="3">
    <location>
        <begin position="1"/>
        <end position="76"/>
    </location>
</feature>
<feature type="domain" description="OmpR/PhoB-type" evidence="4">
    <location>
        <begin position="1"/>
        <end position="76"/>
    </location>
</feature>
<dbReference type="EMBL" id="BANX01000035">
    <property type="protein sequence ID" value="GAC70448.1"/>
    <property type="molecule type" value="Genomic_DNA"/>
</dbReference>
<dbReference type="AlphaFoldDB" id="M0QPG5"/>
<dbReference type="GO" id="GO:0006355">
    <property type="term" value="P:regulation of DNA-templated transcription"/>
    <property type="evidence" value="ECO:0007669"/>
    <property type="project" value="InterPro"/>
</dbReference>
<dbReference type="GO" id="GO:0003677">
    <property type="term" value="F:DNA binding"/>
    <property type="evidence" value="ECO:0007669"/>
    <property type="project" value="UniProtKB-UniRule"/>
</dbReference>
<sequence>MSDLREVPGTRAKRLLAALALAGGRVRSADRLIDDVWGDEPPGSPQSALHTQISRLRHALPPGVLEAHGSGYRLTTHVLDLDVVGALVAEGSAAALVDATRWWRGEPGDDLGVGSPVGEALVERVRALRDSVDRRRTAQALADGDPETAREIAERRCARDPLDESAHADLMRSLAATGRTADALDVFARLRRRLSADLGVDPGVEIAALHVDLLAGAGGATSIDRGPTGRTTWATTTPASRRSIGLRSATSELIGRDGEVDAIVDHLDLRGESTPGGRVVTVLGPGGVGKTRIATEVGHRALAAGVSVYYVPLASVRADEDVVVSIAAALGVGETELTPSGRPRMAPGDLTARLEDVLRGRITLLILDNCEQIIDGCARVVADLVAGVDRLRVLTTSRTPLAIGAERVHPLPVLQADAADAPAVELFGLRATAVRPDVPLPREQVADLCRRLDGLPLAIELAAARVRTMSVGEIADRLSERFALLRSGDRTAPDRHRTLSAVIEWSWELLDDTARETLIALCRFPDGFSRSAAAAVTGLSGIALDDALEDLLNQSLLAVGERAGATRFRMLEMVREFGEARQDDAAAHEVVTRMGTWAVDLVNGLQDRAENGDHSGGLTGLGAEADNLVWILRQAIEPPESVGRPDDAERILITVFPGLSYFWTVRGLHGDTRSWGKRVVEALPSPPQHPDETTREHWQITTIVGILHSVMTQDLRVVARARTILRQLHRPASANSAPGEFMAAIALSRNEIAGYRIICEGVLSSNQEVRTLAVSMRSNSRENRGLIRTALADSTAWGRIAEGSRYAPWFRGMWHSNTASLYGQQGRYAEAAELYGAGVELLDDLGADEDARQVRAFYSLSLLADGRPDESRRQLEILTADLDLDADDPQGNPEIIGPALLCRAEALLLADGPGAAPAAAFRRAADVILDQHPLGTADPSVLLVVSGTVAGLVCAGHPELARGLEQHLVGGVDSMVYGPGWQDLPQVGAAALAVGALRSASTPGDEVGARLLELAHELPARQDYPSLGTLWRTTGKQFGGQELDSENPVARHRSMPRHRALAEIRRLLSDCAPDGHALRM</sequence>
<dbReference type="SMART" id="SM00862">
    <property type="entry name" value="Trans_reg_C"/>
    <property type="match status" value="1"/>
</dbReference>
<proteinExistence type="inferred from homology"/>
<dbReference type="Gene3D" id="3.40.50.300">
    <property type="entry name" value="P-loop containing nucleotide triphosphate hydrolases"/>
    <property type="match status" value="1"/>
</dbReference>
<dbReference type="Pfam" id="PF03704">
    <property type="entry name" value="BTAD"/>
    <property type="match status" value="1"/>
</dbReference>